<dbReference type="AlphaFoldDB" id="A0AAV4UQJ7"/>
<protein>
    <submittedName>
        <fullName evidence="1">Uncharacterized protein</fullName>
    </submittedName>
</protein>
<keyword evidence="2" id="KW-1185">Reference proteome</keyword>
<sequence>MQTEKYKVSLFIKRLSRSSTAIIETNPNIHQKWREKKMIFPIFNCDSSRTRLIPSVSEYRSPINGEAERHSKNLSARFKTQGRIQFRKTDSISFEVIAFSGGMDVIFDEQHVLLFFFQLNLVARM</sequence>
<dbReference type="EMBL" id="BPLQ01011732">
    <property type="protein sequence ID" value="GIY59975.1"/>
    <property type="molecule type" value="Genomic_DNA"/>
</dbReference>
<gene>
    <name evidence="1" type="ORF">CDAR_611301</name>
</gene>
<reference evidence="1 2" key="1">
    <citation type="submission" date="2021-06" db="EMBL/GenBank/DDBJ databases">
        <title>Caerostris darwini draft genome.</title>
        <authorList>
            <person name="Kono N."/>
            <person name="Arakawa K."/>
        </authorList>
    </citation>
    <scope>NUCLEOTIDE SEQUENCE [LARGE SCALE GENOMIC DNA]</scope>
</reference>
<evidence type="ECO:0000313" key="2">
    <source>
        <dbReference type="Proteomes" id="UP001054837"/>
    </source>
</evidence>
<evidence type="ECO:0000313" key="1">
    <source>
        <dbReference type="EMBL" id="GIY59975.1"/>
    </source>
</evidence>
<proteinExistence type="predicted"/>
<comment type="caution">
    <text evidence="1">The sequence shown here is derived from an EMBL/GenBank/DDBJ whole genome shotgun (WGS) entry which is preliminary data.</text>
</comment>
<name>A0AAV4UQJ7_9ARAC</name>
<organism evidence="1 2">
    <name type="scientific">Caerostris darwini</name>
    <dbReference type="NCBI Taxonomy" id="1538125"/>
    <lineage>
        <taxon>Eukaryota</taxon>
        <taxon>Metazoa</taxon>
        <taxon>Ecdysozoa</taxon>
        <taxon>Arthropoda</taxon>
        <taxon>Chelicerata</taxon>
        <taxon>Arachnida</taxon>
        <taxon>Araneae</taxon>
        <taxon>Araneomorphae</taxon>
        <taxon>Entelegynae</taxon>
        <taxon>Araneoidea</taxon>
        <taxon>Araneidae</taxon>
        <taxon>Caerostris</taxon>
    </lineage>
</organism>
<dbReference type="Proteomes" id="UP001054837">
    <property type="component" value="Unassembled WGS sequence"/>
</dbReference>
<accession>A0AAV4UQJ7</accession>